<evidence type="ECO:0000256" key="6">
    <source>
        <dbReference type="SAM" id="MobiDB-lite"/>
    </source>
</evidence>
<gene>
    <name evidence="8" type="ORF">LAMI_0B01926G</name>
</gene>
<feature type="compositionally biased region" description="Low complexity" evidence="6">
    <location>
        <begin position="115"/>
        <end position="126"/>
    </location>
</feature>
<keyword evidence="4" id="KW-0238">DNA-binding</keyword>
<organism evidence="8 9">
    <name type="scientific">Lachancea mirantina</name>
    <dbReference type="NCBI Taxonomy" id="1230905"/>
    <lineage>
        <taxon>Eukaryota</taxon>
        <taxon>Fungi</taxon>
        <taxon>Dikarya</taxon>
        <taxon>Ascomycota</taxon>
        <taxon>Saccharomycotina</taxon>
        <taxon>Saccharomycetes</taxon>
        <taxon>Saccharomycetales</taxon>
        <taxon>Saccharomycetaceae</taxon>
        <taxon>Lachancea</taxon>
    </lineage>
</organism>
<protein>
    <submittedName>
        <fullName evidence="8">LAMI_0B01926g1_1</fullName>
    </submittedName>
</protein>
<evidence type="ECO:0000313" key="8">
    <source>
        <dbReference type="EMBL" id="SCU80353.1"/>
    </source>
</evidence>
<evidence type="ECO:0000256" key="2">
    <source>
        <dbReference type="ARBA" id="ARBA00010840"/>
    </source>
</evidence>
<evidence type="ECO:0000256" key="4">
    <source>
        <dbReference type="ARBA" id="ARBA00023125"/>
    </source>
</evidence>
<reference evidence="8 9" key="1">
    <citation type="submission" date="2016-03" db="EMBL/GenBank/DDBJ databases">
        <authorList>
            <person name="Devillers H."/>
        </authorList>
    </citation>
    <scope>NUCLEOTIDE SEQUENCE [LARGE SCALE GENOMIC DNA]</scope>
    <source>
        <strain evidence="8">CBS 11717</strain>
    </source>
</reference>
<accession>A0A1G4ITN0</accession>
<evidence type="ECO:0000259" key="7">
    <source>
        <dbReference type="Pfam" id="PF05460"/>
    </source>
</evidence>
<evidence type="ECO:0000313" key="9">
    <source>
        <dbReference type="Proteomes" id="UP000191024"/>
    </source>
</evidence>
<evidence type="ECO:0000256" key="1">
    <source>
        <dbReference type="ARBA" id="ARBA00004123"/>
    </source>
</evidence>
<dbReference type="EMBL" id="LT598464">
    <property type="protein sequence ID" value="SCU80353.1"/>
    <property type="molecule type" value="Genomic_DNA"/>
</dbReference>
<dbReference type="InterPro" id="IPR016811">
    <property type="entry name" value="ORC6_fun"/>
</dbReference>
<proteinExistence type="inferred from homology"/>
<evidence type="ECO:0000256" key="5">
    <source>
        <dbReference type="ARBA" id="ARBA00023242"/>
    </source>
</evidence>
<dbReference type="STRING" id="1230905.A0A1G4ITN0"/>
<feature type="compositionally biased region" description="Basic and acidic residues" evidence="6">
    <location>
        <begin position="160"/>
        <end position="186"/>
    </location>
</feature>
<keyword evidence="9" id="KW-1185">Reference proteome</keyword>
<dbReference type="GO" id="GO:0005664">
    <property type="term" value="C:nuclear origin of replication recognition complex"/>
    <property type="evidence" value="ECO:0007669"/>
    <property type="project" value="InterPro"/>
</dbReference>
<feature type="compositionally biased region" description="Polar residues" evidence="6">
    <location>
        <begin position="206"/>
        <end position="222"/>
    </location>
</feature>
<dbReference type="InterPro" id="IPR008721">
    <property type="entry name" value="ORC6_cyclin_first"/>
</dbReference>
<dbReference type="PIRSF" id="PIRSF022941">
    <property type="entry name" value="ORC6_fun"/>
    <property type="match status" value="1"/>
</dbReference>
<dbReference type="GO" id="GO:0003677">
    <property type="term" value="F:DNA binding"/>
    <property type="evidence" value="ECO:0007669"/>
    <property type="project" value="UniProtKB-KW"/>
</dbReference>
<sequence length="428" mass="48682">MSAQQIRRCISDILGISADDSSSNWNQGRLKKLQSTTSTLYNISLSKVMLKQNEEIGRAHICAYLATERLAEKHEPGLRYYSDKIPLEPRHALKVMELFKTALLKGSPAKQINWSPSPKKSLSPVKNAGRFTSMNPDDLRRQLFGTPTKSDVKSATPKIKPADNHEESSRNEKGPKDASTRRRLVFEDEDPDPAVDKGGLRGKSIELQTSNGYKVDSESSPVTPRKRAKSTQLSAGSPKKSRFQDTPYRSELSGSGDTANRGCLLYKKYCRATPSEIVELCNHFEIPSEITYRILDKFSEHATYLVYPFRLVCGLILNCCQVIFSDKRKQDPRIDEYLFKKMGLLVKTSNFSEMKECMKMVREIIDGEKWYRALKVKHNFYDGVAYEEAIAIRLGNMLQRSSNIATEEQYTSWKHKTLTDLTLRDGFH</sequence>
<feature type="domain" description="ORC6 first cyclin-like" evidence="7">
    <location>
        <begin position="23"/>
        <end position="105"/>
    </location>
</feature>
<dbReference type="Pfam" id="PF05460">
    <property type="entry name" value="ORC6"/>
    <property type="match status" value="1"/>
</dbReference>
<dbReference type="Proteomes" id="UP000191024">
    <property type="component" value="Chromosome B"/>
</dbReference>
<keyword evidence="5" id="KW-0539">Nucleus</keyword>
<comment type="similarity">
    <text evidence="2">Belongs to the ORC6 family.</text>
</comment>
<evidence type="ECO:0000256" key="3">
    <source>
        <dbReference type="ARBA" id="ARBA00022705"/>
    </source>
</evidence>
<feature type="region of interest" description="Disordered" evidence="6">
    <location>
        <begin position="109"/>
        <end position="255"/>
    </location>
</feature>
<dbReference type="OrthoDB" id="5367324at2759"/>
<dbReference type="GO" id="GO:0006260">
    <property type="term" value="P:DNA replication"/>
    <property type="evidence" value="ECO:0007669"/>
    <property type="project" value="UniProtKB-KW"/>
</dbReference>
<dbReference type="AlphaFoldDB" id="A0A1G4ITN0"/>
<keyword evidence="3" id="KW-0235">DNA replication</keyword>
<name>A0A1G4ITN0_9SACH</name>
<comment type="subcellular location">
    <subcellularLocation>
        <location evidence="1">Nucleus</location>
    </subcellularLocation>
</comment>